<dbReference type="OrthoDB" id="9451547at2759"/>
<protein>
    <submittedName>
        <fullName evidence="2">Uncharacterized protein</fullName>
    </submittedName>
</protein>
<evidence type="ECO:0000256" key="1">
    <source>
        <dbReference type="SAM" id="Phobius"/>
    </source>
</evidence>
<dbReference type="AlphaFoldDB" id="A0A167U9V6"/>
<keyword evidence="1" id="KW-1133">Transmembrane helix</keyword>
<keyword evidence="1" id="KW-0472">Membrane</keyword>
<dbReference type="EMBL" id="KV418011">
    <property type="protein sequence ID" value="KZP03734.1"/>
    <property type="molecule type" value="Genomic_DNA"/>
</dbReference>
<dbReference type="PANTHER" id="PTHR35043">
    <property type="entry name" value="TRANSCRIPTION FACTOR DOMAIN-CONTAINING PROTEIN"/>
    <property type="match status" value="1"/>
</dbReference>
<feature type="transmembrane region" description="Helical" evidence="1">
    <location>
        <begin position="209"/>
        <end position="231"/>
    </location>
</feature>
<reference evidence="2 3" key="1">
    <citation type="journal article" date="2016" name="Mol. Biol. Evol.">
        <title>Comparative Genomics of Early-Diverging Mushroom-Forming Fungi Provides Insights into the Origins of Lignocellulose Decay Capabilities.</title>
        <authorList>
            <person name="Nagy L.G."/>
            <person name="Riley R."/>
            <person name="Tritt A."/>
            <person name="Adam C."/>
            <person name="Daum C."/>
            <person name="Floudas D."/>
            <person name="Sun H."/>
            <person name="Yadav J.S."/>
            <person name="Pangilinan J."/>
            <person name="Larsson K.H."/>
            <person name="Matsuura K."/>
            <person name="Barry K."/>
            <person name="Labutti K."/>
            <person name="Kuo R."/>
            <person name="Ohm R.A."/>
            <person name="Bhattacharya S.S."/>
            <person name="Shirouzu T."/>
            <person name="Yoshinaga Y."/>
            <person name="Martin F.M."/>
            <person name="Grigoriev I.V."/>
            <person name="Hibbett D.S."/>
        </authorList>
    </citation>
    <scope>NUCLEOTIDE SEQUENCE [LARGE SCALE GENOMIC DNA]</scope>
    <source>
        <strain evidence="2 3">CBS 109695</strain>
    </source>
</reference>
<dbReference type="Proteomes" id="UP000076532">
    <property type="component" value="Unassembled WGS sequence"/>
</dbReference>
<gene>
    <name evidence="2" type="ORF">FIBSPDRAFT_768508</name>
</gene>
<proteinExistence type="predicted"/>
<feature type="transmembrane region" description="Helical" evidence="1">
    <location>
        <begin position="143"/>
        <end position="163"/>
    </location>
</feature>
<evidence type="ECO:0000313" key="2">
    <source>
        <dbReference type="EMBL" id="KZP03734.1"/>
    </source>
</evidence>
<name>A0A167U9V6_9AGAM</name>
<keyword evidence="3" id="KW-1185">Reference proteome</keyword>
<keyword evidence="1" id="KW-0812">Transmembrane</keyword>
<evidence type="ECO:0000313" key="3">
    <source>
        <dbReference type="Proteomes" id="UP000076532"/>
    </source>
</evidence>
<dbReference type="PANTHER" id="PTHR35043:SF7">
    <property type="entry name" value="TRANSCRIPTION FACTOR DOMAIN-CONTAINING PROTEIN"/>
    <property type="match status" value="1"/>
</dbReference>
<sequence>MSILARHGYVLPPVEYIEDKSKGDWFSKGVALLQTFWFLAQCIARRAQHLSITQLEVVTLSYCVINLLIYGFWWHKPLNVDRPIDITIDITPFAPQDQAYLRRKRDQRVPIWQQTGLQFAITDTNTATRGPVLEKRGEIVKGFSASVIFFIVGMAFGALHFVAWSYPFSSHTQHVLWRVCCVALVVTPYIAPPFIQGLMMARSLGEKRLFFLGILTLLYVFARLATMVISFTTLGSLPPSATDTVQWTRYIPHF</sequence>
<organism evidence="2 3">
    <name type="scientific">Athelia psychrophila</name>
    <dbReference type="NCBI Taxonomy" id="1759441"/>
    <lineage>
        <taxon>Eukaryota</taxon>
        <taxon>Fungi</taxon>
        <taxon>Dikarya</taxon>
        <taxon>Basidiomycota</taxon>
        <taxon>Agaricomycotina</taxon>
        <taxon>Agaricomycetes</taxon>
        <taxon>Agaricomycetidae</taxon>
        <taxon>Atheliales</taxon>
        <taxon>Atheliaceae</taxon>
        <taxon>Athelia</taxon>
    </lineage>
</organism>
<feature type="transmembrane region" description="Helical" evidence="1">
    <location>
        <begin position="175"/>
        <end position="197"/>
    </location>
</feature>
<accession>A0A167U9V6</accession>